<feature type="region of interest" description="Disordered" evidence="5">
    <location>
        <begin position="150"/>
        <end position="174"/>
    </location>
</feature>
<feature type="non-terminal residue" evidence="7">
    <location>
        <position position="1"/>
    </location>
</feature>
<dbReference type="InterPro" id="IPR008271">
    <property type="entry name" value="Ser/Thr_kinase_AS"/>
</dbReference>
<evidence type="ECO:0000256" key="2">
    <source>
        <dbReference type="ARBA" id="ARBA00022741"/>
    </source>
</evidence>
<dbReference type="SUPFAM" id="SSF56112">
    <property type="entry name" value="Protein kinase-like (PK-like)"/>
    <property type="match status" value="1"/>
</dbReference>
<keyword evidence="1" id="KW-0808">Transferase</keyword>
<dbReference type="Pfam" id="PF00069">
    <property type="entry name" value="Pkinase"/>
    <property type="match status" value="1"/>
</dbReference>
<keyword evidence="4" id="KW-0067">ATP-binding</keyword>
<dbReference type="Gene3D" id="1.10.510.10">
    <property type="entry name" value="Transferase(Phosphotransferase) domain 1"/>
    <property type="match status" value="1"/>
</dbReference>
<dbReference type="AlphaFoldDB" id="X0VNE3"/>
<dbReference type="CDD" id="cd14014">
    <property type="entry name" value="STKc_PknB_like"/>
    <property type="match status" value="1"/>
</dbReference>
<feature type="non-terminal residue" evidence="7">
    <location>
        <position position="262"/>
    </location>
</feature>
<evidence type="ECO:0000256" key="3">
    <source>
        <dbReference type="ARBA" id="ARBA00022777"/>
    </source>
</evidence>
<name>X0VNE3_9ZZZZ</name>
<dbReference type="PANTHER" id="PTHR43289">
    <property type="entry name" value="MITOGEN-ACTIVATED PROTEIN KINASE KINASE KINASE 20-RELATED"/>
    <property type="match status" value="1"/>
</dbReference>
<evidence type="ECO:0000256" key="1">
    <source>
        <dbReference type="ARBA" id="ARBA00022679"/>
    </source>
</evidence>
<dbReference type="InterPro" id="IPR011009">
    <property type="entry name" value="Kinase-like_dom_sf"/>
</dbReference>
<evidence type="ECO:0000259" key="6">
    <source>
        <dbReference type="PROSITE" id="PS50011"/>
    </source>
</evidence>
<accession>X0VNE3</accession>
<protein>
    <recommendedName>
        <fullName evidence="6">Protein kinase domain-containing protein</fullName>
    </recommendedName>
</protein>
<proteinExistence type="predicted"/>
<dbReference type="PROSITE" id="PS50011">
    <property type="entry name" value="PROTEIN_KINASE_DOM"/>
    <property type="match status" value="1"/>
</dbReference>
<evidence type="ECO:0000256" key="4">
    <source>
        <dbReference type="ARBA" id="ARBA00022840"/>
    </source>
</evidence>
<dbReference type="InterPro" id="IPR000719">
    <property type="entry name" value="Prot_kinase_dom"/>
</dbReference>
<dbReference type="SMART" id="SM00220">
    <property type="entry name" value="S_TKc"/>
    <property type="match status" value="1"/>
</dbReference>
<reference evidence="7" key="1">
    <citation type="journal article" date="2014" name="Front. Microbiol.">
        <title>High frequency of phylogenetically diverse reductive dehalogenase-homologous genes in deep subseafloor sedimentary metagenomes.</title>
        <authorList>
            <person name="Kawai M."/>
            <person name="Futagami T."/>
            <person name="Toyoda A."/>
            <person name="Takaki Y."/>
            <person name="Nishi S."/>
            <person name="Hori S."/>
            <person name="Arai W."/>
            <person name="Tsubouchi T."/>
            <person name="Morono Y."/>
            <person name="Uchiyama I."/>
            <person name="Ito T."/>
            <person name="Fujiyama A."/>
            <person name="Inagaki F."/>
            <person name="Takami H."/>
        </authorList>
    </citation>
    <scope>NUCLEOTIDE SEQUENCE</scope>
    <source>
        <strain evidence="7">Expedition CK06-06</strain>
    </source>
</reference>
<organism evidence="7">
    <name type="scientific">marine sediment metagenome</name>
    <dbReference type="NCBI Taxonomy" id="412755"/>
    <lineage>
        <taxon>unclassified sequences</taxon>
        <taxon>metagenomes</taxon>
        <taxon>ecological metagenomes</taxon>
    </lineage>
</organism>
<keyword evidence="3" id="KW-0418">Kinase</keyword>
<dbReference type="GO" id="GO:0004674">
    <property type="term" value="F:protein serine/threonine kinase activity"/>
    <property type="evidence" value="ECO:0007669"/>
    <property type="project" value="TreeGrafter"/>
</dbReference>
<comment type="caution">
    <text evidence="7">The sequence shown here is derived from an EMBL/GenBank/DDBJ whole genome shotgun (WGS) entry which is preliminary data.</text>
</comment>
<evidence type="ECO:0000313" key="7">
    <source>
        <dbReference type="EMBL" id="GAG19780.1"/>
    </source>
</evidence>
<sequence length="262" mass="29214">DYAHGQTPPVLHRDIKPSNIMVTPDGHAKVLDFGIARELKDSMTRVTGKETSGTLLYMSPEQFSGKSPTSASDIYSFAATIYECLSDHPPFYQGSIGHQLLHMQLPDLDDVPEHVNTGLREGLAKRHQDRPASAQDLIEWLESVPIPEGPAEEAVQRDEASQPAPVLQEDPRDPAYLSEEARQRLVETLRANPLWNDSCERAANEYARALCEAGLNVREAASTLIDAGLTPRGSRELVNRYARCASHRQLRFLRYLRGAYLI</sequence>
<keyword evidence="2" id="KW-0547">Nucleotide-binding</keyword>
<dbReference type="GO" id="GO:0005524">
    <property type="term" value="F:ATP binding"/>
    <property type="evidence" value="ECO:0007669"/>
    <property type="project" value="UniProtKB-KW"/>
</dbReference>
<gene>
    <name evidence="7" type="ORF">S01H1_49130</name>
</gene>
<evidence type="ECO:0000256" key="5">
    <source>
        <dbReference type="SAM" id="MobiDB-lite"/>
    </source>
</evidence>
<feature type="domain" description="Protein kinase" evidence="6">
    <location>
        <begin position="1"/>
        <end position="141"/>
    </location>
</feature>
<dbReference type="PROSITE" id="PS00108">
    <property type="entry name" value="PROTEIN_KINASE_ST"/>
    <property type="match status" value="1"/>
</dbReference>
<dbReference type="EMBL" id="BARS01031582">
    <property type="protein sequence ID" value="GAG19780.1"/>
    <property type="molecule type" value="Genomic_DNA"/>
</dbReference>
<dbReference type="PANTHER" id="PTHR43289:SF6">
    <property type="entry name" value="SERINE_THREONINE-PROTEIN KINASE NEKL-3"/>
    <property type="match status" value="1"/>
</dbReference>